<protein>
    <submittedName>
        <fullName evidence="9">Oxidase protein</fullName>
        <ecNumber evidence="9">1.11.1.7</ecNumber>
    </submittedName>
</protein>
<dbReference type="Proteomes" id="UP000249619">
    <property type="component" value="Unassembled WGS sequence"/>
</dbReference>
<comment type="subcellular location">
    <subcellularLocation>
        <location evidence="1">Membrane</location>
        <topology evidence="1">Multi-pass membrane protein</topology>
    </subcellularLocation>
</comment>
<evidence type="ECO:0000259" key="8">
    <source>
        <dbReference type="PROSITE" id="PS51405"/>
    </source>
</evidence>
<keyword evidence="4 7" id="KW-0472">Membrane</keyword>
<keyword evidence="3 7" id="KW-1133">Transmembrane helix</keyword>
<organism evidence="9 10">
    <name type="scientific">Stemphylium lycopersici</name>
    <name type="common">Tomato gray leaf spot disease fungus</name>
    <name type="synonym">Thyrospora lycopersici</name>
    <dbReference type="NCBI Taxonomy" id="183478"/>
    <lineage>
        <taxon>Eukaryota</taxon>
        <taxon>Fungi</taxon>
        <taxon>Dikarya</taxon>
        <taxon>Ascomycota</taxon>
        <taxon>Pezizomycotina</taxon>
        <taxon>Dothideomycetes</taxon>
        <taxon>Pleosporomycetidae</taxon>
        <taxon>Pleosporales</taxon>
        <taxon>Pleosporineae</taxon>
        <taxon>Pleosporaceae</taxon>
        <taxon>Stemphylium</taxon>
    </lineage>
</organism>
<dbReference type="InterPro" id="IPR052337">
    <property type="entry name" value="SAT4-like"/>
</dbReference>
<evidence type="ECO:0000256" key="3">
    <source>
        <dbReference type="ARBA" id="ARBA00022989"/>
    </source>
</evidence>
<dbReference type="AlphaFoldDB" id="A0A364N591"/>
<reference evidence="10" key="1">
    <citation type="submission" date="2018-05" db="EMBL/GenBank/DDBJ databases">
        <title>Draft genome sequence of Stemphylium lycopersici strain CIDEFI 213.</title>
        <authorList>
            <person name="Medina R."/>
            <person name="Franco M.E.E."/>
            <person name="Lucentini C.G."/>
            <person name="Saparrat M.C.N."/>
            <person name="Balatti P.A."/>
        </authorList>
    </citation>
    <scope>NUCLEOTIDE SEQUENCE [LARGE SCALE GENOMIC DNA]</scope>
    <source>
        <strain evidence="10">CIDEFI 213</strain>
    </source>
</reference>
<dbReference type="SUPFAM" id="SSF47571">
    <property type="entry name" value="Cloroperoxidase"/>
    <property type="match status" value="1"/>
</dbReference>
<gene>
    <name evidence="9" type="ORF">DDE83_004183</name>
</gene>
<dbReference type="PANTHER" id="PTHR33048:SF160">
    <property type="entry name" value="SAT4 FAMILY MEMBRANE PROTEIN"/>
    <property type="match status" value="1"/>
</dbReference>
<feature type="transmembrane region" description="Helical" evidence="7">
    <location>
        <begin position="124"/>
        <end position="145"/>
    </location>
</feature>
<keyword evidence="10" id="KW-1185">Reference proteome</keyword>
<evidence type="ECO:0000256" key="4">
    <source>
        <dbReference type="ARBA" id="ARBA00023136"/>
    </source>
</evidence>
<dbReference type="GO" id="GO:0140825">
    <property type="term" value="F:lactoperoxidase activity"/>
    <property type="evidence" value="ECO:0007669"/>
    <property type="project" value="UniProtKB-EC"/>
</dbReference>
<feature type="transmembrane region" description="Helical" evidence="7">
    <location>
        <begin position="38"/>
        <end position="65"/>
    </location>
</feature>
<proteinExistence type="inferred from homology"/>
<evidence type="ECO:0000256" key="7">
    <source>
        <dbReference type="SAM" id="Phobius"/>
    </source>
</evidence>
<evidence type="ECO:0000256" key="2">
    <source>
        <dbReference type="ARBA" id="ARBA00022692"/>
    </source>
</evidence>
<evidence type="ECO:0000256" key="5">
    <source>
        <dbReference type="ARBA" id="ARBA00038359"/>
    </source>
</evidence>
<dbReference type="OrthoDB" id="407298at2759"/>
<comment type="similarity">
    <text evidence="5">Belongs to the SAT4 family.</text>
</comment>
<evidence type="ECO:0000256" key="1">
    <source>
        <dbReference type="ARBA" id="ARBA00004141"/>
    </source>
</evidence>
<feature type="compositionally biased region" description="Low complexity" evidence="6">
    <location>
        <begin position="232"/>
        <end position="252"/>
    </location>
</feature>
<feature type="transmembrane region" description="Helical" evidence="7">
    <location>
        <begin position="77"/>
        <end position="104"/>
    </location>
</feature>
<dbReference type="InterPro" id="IPR036851">
    <property type="entry name" value="Chloroperoxidase-like_sf"/>
</dbReference>
<dbReference type="EC" id="1.11.1.7" evidence="9"/>
<dbReference type="EMBL" id="QGDH01000051">
    <property type="protein sequence ID" value="RAR12178.1"/>
    <property type="molecule type" value="Genomic_DNA"/>
</dbReference>
<keyword evidence="9" id="KW-0575">Peroxidase</keyword>
<comment type="caution">
    <text evidence="9">The sequence shown here is derived from an EMBL/GenBank/DDBJ whole genome shotgun (WGS) entry which is preliminary data.</text>
</comment>
<dbReference type="InterPro" id="IPR049326">
    <property type="entry name" value="Rhodopsin_dom_fungi"/>
</dbReference>
<dbReference type="GO" id="GO:0016020">
    <property type="term" value="C:membrane"/>
    <property type="evidence" value="ECO:0007669"/>
    <property type="project" value="UniProtKB-SubCell"/>
</dbReference>
<dbReference type="PROSITE" id="PS51405">
    <property type="entry name" value="HEME_HALOPEROXIDASE"/>
    <property type="match status" value="1"/>
</dbReference>
<dbReference type="Pfam" id="PF20684">
    <property type="entry name" value="Fung_rhodopsin"/>
    <property type="match status" value="1"/>
</dbReference>
<accession>A0A364N591</accession>
<evidence type="ECO:0000313" key="10">
    <source>
        <dbReference type="Proteomes" id="UP000249619"/>
    </source>
</evidence>
<feature type="transmembrane region" description="Helical" evidence="7">
    <location>
        <begin position="157"/>
        <end position="178"/>
    </location>
</feature>
<keyword evidence="9" id="KW-0560">Oxidoreductase</keyword>
<dbReference type="InterPro" id="IPR000028">
    <property type="entry name" value="Chloroperoxidase"/>
</dbReference>
<keyword evidence="2 7" id="KW-0812">Transmembrane</keyword>
<dbReference type="Gene3D" id="1.10.489.10">
    <property type="entry name" value="Chloroperoxidase-like"/>
    <property type="match status" value="1"/>
</dbReference>
<name>A0A364N591_STELY</name>
<evidence type="ECO:0000313" key="9">
    <source>
        <dbReference type="EMBL" id="RAR12178.1"/>
    </source>
</evidence>
<dbReference type="PANTHER" id="PTHR33048">
    <property type="entry name" value="PTH11-LIKE INTEGRAL MEMBRANE PROTEIN (AFU_ORTHOLOGUE AFUA_5G11245)"/>
    <property type="match status" value="1"/>
</dbReference>
<feature type="domain" description="Heme haloperoxidase family profile" evidence="8">
    <location>
        <begin position="393"/>
        <end position="648"/>
    </location>
</feature>
<feature type="region of interest" description="Disordered" evidence="6">
    <location>
        <begin position="232"/>
        <end position="258"/>
    </location>
</feature>
<evidence type="ECO:0000256" key="6">
    <source>
        <dbReference type="SAM" id="MobiDB-lite"/>
    </source>
</evidence>
<sequence length="767" mass="84646">MAVVVALAVPPTVFAPYLVQNGLGRDIWTLKDYQITNVLYYYYLGEIFYVTALGISKISILFFYLRVFPDKQFKMMTYTTMGICALYTIAFFVATLVQCVPISLAWNQWDKLHEGTCNDIHLQGWIAAAINIVLDAAVMALPMKHLAGLNMSLKKKLMVMSMFSVGIFVIVVSVIRLYSLIHFANTQNITWNYVDAGIWSLIEIDVSIICGCMPAHRFLIGKLWPKMKSTIKSSNNASTKNSNFTGGTNSSSQPVKSVRVSIKPKGRDENQFIPLEEIESDSDRAHLTNEAHSRQESDHWITTTQEVEVNSMRDGVAHSSSNEWTSFAMKLSSAILPFFLGSGLVDAFPSNLNHRHLHDITPDQLNAAIRSVKDYQKTKRFLVDVTKPIDITGEHAFQAPSNTDQRGPCPGLNALANHGYISRDGVTSFAEVVTAINQVMGMGTELALILGIMGTVWTGNPLALDPGFSIGGPPTSLGSQNLLGNLVGLLGKPRGLHGSHNWIESDSSLTRDDLYVTGNAWTMNMTLFRDFHDRADENGVLSIDLLADQAARRWEYSVAHNPYFYYGPITGMVSRNAGYFFLGRLLANHTEEHPDGILTQEVFRSFFAVCKHENGTLEYNEGHEKIPENWYRKPVEYGLIPLNLDLVGWVMKHPVLGSIGGNTGTVNSFTGLNLGDVTGGVLNTTTLLDENNLLCFIFQVLKTFLPNSLSPLLSTLEVPIQMVTDTLAAPLLSLACPAWDDLTEGGEPLWDAIQNNFAGASRAGSSL</sequence>
<dbReference type="Pfam" id="PF01328">
    <property type="entry name" value="Peroxidase_2"/>
    <property type="match status" value="1"/>
</dbReference>